<dbReference type="OrthoDB" id="9781903at2"/>
<keyword evidence="5 11" id="KW-0028">Amino-acid biosynthesis</keyword>
<evidence type="ECO:0000256" key="6">
    <source>
        <dbReference type="ARBA" id="ARBA00023102"/>
    </source>
</evidence>
<evidence type="ECO:0000256" key="9">
    <source>
        <dbReference type="ARBA" id="ARBA00030264"/>
    </source>
</evidence>
<evidence type="ECO:0000313" key="12">
    <source>
        <dbReference type="EMBL" id="RNI35213.1"/>
    </source>
</evidence>
<keyword evidence="7 12" id="KW-0456">Lyase</keyword>
<accession>A0A3M9NDC5</accession>
<dbReference type="UniPathway" id="UPA00031">
    <property type="reaction ID" value="UER00010"/>
</dbReference>
<comment type="subunit">
    <text evidence="3">Heterodimer of HisH and HisF.</text>
</comment>
<comment type="function">
    <text evidence="8">IGPS catalyzes the conversion of PRFAR and glutamine to IGP, AICAR and glutamate. The HisF subunit catalyzes the cyclization activity that produces IGP and AICAR from PRFAR using the ammonia provided by the HisH subunit.</text>
</comment>
<organism evidence="12 13">
    <name type="scientific">Hanamia caeni</name>
    <dbReference type="NCBI Taxonomy" id="2294116"/>
    <lineage>
        <taxon>Bacteria</taxon>
        <taxon>Pseudomonadati</taxon>
        <taxon>Bacteroidota</taxon>
        <taxon>Chitinophagia</taxon>
        <taxon>Chitinophagales</taxon>
        <taxon>Chitinophagaceae</taxon>
        <taxon>Hanamia</taxon>
    </lineage>
</organism>
<dbReference type="Proteomes" id="UP000267223">
    <property type="component" value="Unassembled WGS sequence"/>
</dbReference>
<evidence type="ECO:0000256" key="2">
    <source>
        <dbReference type="ARBA" id="ARBA00009667"/>
    </source>
</evidence>
<dbReference type="SUPFAM" id="SSF51366">
    <property type="entry name" value="Ribulose-phoshate binding barrel"/>
    <property type="match status" value="1"/>
</dbReference>
<dbReference type="NCBIfam" id="NF038364">
    <property type="entry name" value="AglZ_HisF2_fam"/>
    <property type="match status" value="1"/>
</dbReference>
<comment type="catalytic activity">
    <reaction evidence="10">
        <text>5-[(5-phospho-1-deoxy-D-ribulos-1-ylimino)methylamino]-1-(5-phospho-beta-D-ribosyl)imidazole-4-carboxamide + L-glutamine = D-erythro-1-(imidazol-4-yl)glycerol 3-phosphate + 5-amino-1-(5-phospho-beta-D-ribosyl)imidazole-4-carboxamide + L-glutamate + H(+)</text>
        <dbReference type="Rhea" id="RHEA:24793"/>
        <dbReference type="ChEBI" id="CHEBI:15378"/>
        <dbReference type="ChEBI" id="CHEBI:29985"/>
        <dbReference type="ChEBI" id="CHEBI:58278"/>
        <dbReference type="ChEBI" id="CHEBI:58359"/>
        <dbReference type="ChEBI" id="CHEBI:58475"/>
        <dbReference type="ChEBI" id="CHEBI:58525"/>
        <dbReference type="EC" id="4.3.2.10"/>
    </reaction>
</comment>
<dbReference type="Pfam" id="PF00977">
    <property type="entry name" value="His_biosynth"/>
    <property type="match status" value="1"/>
</dbReference>
<evidence type="ECO:0000256" key="5">
    <source>
        <dbReference type="ARBA" id="ARBA00022605"/>
    </source>
</evidence>
<dbReference type="PANTHER" id="PTHR21235:SF2">
    <property type="entry name" value="IMIDAZOLE GLYCEROL PHOSPHATE SYNTHASE HISHF"/>
    <property type="match status" value="1"/>
</dbReference>
<dbReference type="EC" id="4.3.2.10" evidence="4"/>
<evidence type="ECO:0000256" key="1">
    <source>
        <dbReference type="ARBA" id="ARBA00005091"/>
    </source>
</evidence>
<dbReference type="CDD" id="cd04731">
    <property type="entry name" value="HisF"/>
    <property type="match status" value="1"/>
</dbReference>
<evidence type="ECO:0000256" key="7">
    <source>
        <dbReference type="ARBA" id="ARBA00023239"/>
    </source>
</evidence>
<evidence type="ECO:0000256" key="4">
    <source>
        <dbReference type="ARBA" id="ARBA00012809"/>
    </source>
</evidence>
<dbReference type="Gene3D" id="3.20.20.70">
    <property type="entry name" value="Aldolase class I"/>
    <property type="match status" value="1"/>
</dbReference>
<dbReference type="InterPro" id="IPR004651">
    <property type="entry name" value="HisF"/>
</dbReference>
<reference evidence="12 13" key="1">
    <citation type="submission" date="2018-11" db="EMBL/GenBank/DDBJ databases">
        <title>Draft genome sequence of Ferruginibacter sp. BO-59.</title>
        <authorList>
            <person name="Im W.T."/>
        </authorList>
    </citation>
    <scope>NUCLEOTIDE SEQUENCE [LARGE SCALE GENOMIC DNA]</scope>
    <source>
        <strain evidence="12 13">BO-59</strain>
    </source>
</reference>
<evidence type="ECO:0000256" key="3">
    <source>
        <dbReference type="ARBA" id="ARBA00011152"/>
    </source>
</evidence>
<comment type="pathway">
    <text evidence="1">Amino-acid biosynthesis; L-histidine biosynthesis; L-histidine from 5-phospho-alpha-D-ribose 1-diphosphate: step 5/9.</text>
</comment>
<dbReference type="PANTHER" id="PTHR21235">
    <property type="entry name" value="IMIDAZOLE GLYCEROL PHOSPHATE SYNTHASE SUBUNIT HISF/H IGP SYNTHASE SUBUNIT HISF/H"/>
    <property type="match status" value="1"/>
</dbReference>
<dbReference type="GO" id="GO:0016829">
    <property type="term" value="F:lyase activity"/>
    <property type="evidence" value="ECO:0007669"/>
    <property type="project" value="UniProtKB-KW"/>
</dbReference>
<name>A0A3M9NDC5_9BACT</name>
<sequence>MIRSRIIPCLLLKGKGLVKTIKFANPVYLGDPLNTINIFNKKMVDEIIILDIEASKVGRKPNFELIQRISTVCFSPLTYGGGVTSLEDAEKLFSIGIEKISLNSTAFKNPELISKLAAKYGNQSVVVSVNINKDFWGKRHIVTNSMEKIPMKTDSISSEMKAFEELGAGEILINDVNRDGTMKGYDVELISSITSKVDVPVIACGGCGSYGDIKDVIFNGGAGAAAAGSIFVFNGPRKAVLISYPDRLTIKKIINE</sequence>
<dbReference type="InterPro" id="IPR006062">
    <property type="entry name" value="His_biosynth"/>
</dbReference>
<dbReference type="EMBL" id="RJJR01000011">
    <property type="protein sequence ID" value="RNI35213.1"/>
    <property type="molecule type" value="Genomic_DNA"/>
</dbReference>
<protein>
    <recommendedName>
        <fullName evidence="4">imidazole glycerol-phosphate synthase</fullName>
        <ecNumber evidence="4">4.3.2.10</ecNumber>
    </recommendedName>
    <alternativeName>
        <fullName evidence="9">IGP synthase cyclase subunit</fullName>
    </alternativeName>
</protein>
<dbReference type="InterPro" id="IPR011060">
    <property type="entry name" value="RibuloseP-bd_barrel"/>
</dbReference>
<evidence type="ECO:0000313" key="13">
    <source>
        <dbReference type="Proteomes" id="UP000267223"/>
    </source>
</evidence>
<dbReference type="RefSeq" id="WP_123121200.1">
    <property type="nucleotide sequence ID" value="NZ_RJJR01000011.1"/>
</dbReference>
<comment type="similarity">
    <text evidence="2 11">Belongs to the HisA/HisF family.</text>
</comment>
<keyword evidence="6 11" id="KW-0368">Histidine biosynthesis</keyword>
<dbReference type="AlphaFoldDB" id="A0A3M9NDC5"/>
<evidence type="ECO:0000256" key="8">
    <source>
        <dbReference type="ARBA" id="ARBA00025475"/>
    </source>
</evidence>
<dbReference type="InterPro" id="IPR050064">
    <property type="entry name" value="IGPS_HisA/HisF"/>
</dbReference>
<comment type="caution">
    <text evidence="12">The sequence shown here is derived from an EMBL/GenBank/DDBJ whole genome shotgun (WGS) entry which is preliminary data.</text>
</comment>
<dbReference type="GO" id="GO:0000105">
    <property type="term" value="P:L-histidine biosynthetic process"/>
    <property type="evidence" value="ECO:0007669"/>
    <property type="project" value="UniProtKB-UniPathway"/>
</dbReference>
<keyword evidence="13" id="KW-1185">Reference proteome</keyword>
<dbReference type="InterPro" id="IPR013785">
    <property type="entry name" value="Aldolase_TIM"/>
</dbReference>
<dbReference type="GO" id="GO:0000107">
    <property type="term" value="F:imidazoleglycerol-phosphate synthase activity"/>
    <property type="evidence" value="ECO:0007669"/>
    <property type="project" value="InterPro"/>
</dbReference>
<gene>
    <name evidence="12" type="primary">hisF</name>
    <name evidence="12" type="ORF">EFY79_13215</name>
</gene>
<proteinExistence type="inferred from homology"/>
<evidence type="ECO:0000256" key="10">
    <source>
        <dbReference type="ARBA" id="ARBA00047838"/>
    </source>
</evidence>
<evidence type="ECO:0000256" key="11">
    <source>
        <dbReference type="RuleBase" id="RU003657"/>
    </source>
</evidence>